<evidence type="ECO:0000313" key="1">
    <source>
        <dbReference type="EMBL" id="SHI60205.1"/>
    </source>
</evidence>
<sequence length="141" mass="16657">MSMSEQDWKRAEEALSMFSPIYLKCDGYTLAVQEVRLGNRVVITWFVEGFFKGAWLLNDCEERRRFARCLKRYAYPTKIRTAFKKLSKKMQKEMDIDPDKRINVYEPNWTSFAAFKRHLKANNKEISIISLTGYLPDQEAV</sequence>
<comment type="caution">
    <text evidence="1">The sequence shown here is derived from an EMBL/GenBank/DDBJ whole genome shotgun (WGS) entry which is preliminary data.</text>
</comment>
<dbReference type="AlphaFoldDB" id="A0A8G2C7A1"/>
<gene>
    <name evidence="1" type="ORF">SAMN05660830_00427</name>
</gene>
<accession>A0A8G2C7A1</accession>
<protein>
    <submittedName>
        <fullName evidence="1">Uncharacterized protein</fullName>
    </submittedName>
</protein>
<dbReference type="Proteomes" id="UP000184001">
    <property type="component" value="Unassembled WGS sequence"/>
</dbReference>
<organism evidence="1 2">
    <name type="scientific">Halodesulfovibrio aestuarii</name>
    <dbReference type="NCBI Taxonomy" id="126333"/>
    <lineage>
        <taxon>Bacteria</taxon>
        <taxon>Pseudomonadati</taxon>
        <taxon>Thermodesulfobacteriota</taxon>
        <taxon>Desulfovibrionia</taxon>
        <taxon>Desulfovibrionales</taxon>
        <taxon>Desulfovibrionaceae</taxon>
        <taxon>Halodesulfovibrio</taxon>
    </lineage>
</organism>
<reference evidence="1 2" key="1">
    <citation type="submission" date="2016-11" db="EMBL/GenBank/DDBJ databases">
        <authorList>
            <person name="Varghese N."/>
            <person name="Submissions S."/>
        </authorList>
    </citation>
    <scope>NUCLEOTIDE SEQUENCE [LARGE SCALE GENOMIC DNA]</scope>
    <source>
        <strain evidence="1 2">DSM 17919</strain>
    </source>
</reference>
<name>A0A8G2C7A1_9BACT</name>
<dbReference type="RefSeq" id="WP_020001560.1">
    <property type="nucleotide sequence ID" value="NZ_CP192217.1"/>
</dbReference>
<evidence type="ECO:0000313" key="2">
    <source>
        <dbReference type="Proteomes" id="UP000184001"/>
    </source>
</evidence>
<proteinExistence type="predicted"/>
<dbReference type="EMBL" id="FQZR01000002">
    <property type="protein sequence ID" value="SHI60205.1"/>
    <property type="molecule type" value="Genomic_DNA"/>
</dbReference>